<evidence type="ECO:0000313" key="3">
    <source>
        <dbReference type="EMBL" id="CAE6968601.1"/>
    </source>
</evidence>
<keyword evidence="1" id="KW-0811">Translocation</keyword>
<dbReference type="SUPFAM" id="SSF56784">
    <property type="entry name" value="HAD-like"/>
    <property type="match status" value="1"/>
</dbReference>
<comment type="caution">
    <text evidence="3">The sequence shown here is derived from an EMBL/GenBank/DDBJ whole genome shotgun (WGS) entry which is preliminary data.</text>
</comment>
<keyword evidence="1" id="KW-0813">Transport</keyword>
<dbReference type="GO" id="GO:0015031">
    <property type="term" value="P:protein transport"/>
    <property type="evidence" value="ECO:0007669"/>
    <property type="project" value="UniProtKB-KW"/>
</dbReference>
<evidence type="ECO:0000313" key="4">
    <source>
        <dbReference type="Proteomes" id="UP000604046"/>
    </source>
</evidence>
<gene>
    <name evidence="3" type="primary">ublcp1</name>
    <name evidence="3" type="ORF">SNAT2548_LOCUS2353</name>
</gene>
<comment type="function">
    <text evidence="1">Essential component of the TIM23 complex, a complex that mediates the translocation of transit peptide-containing proteins across the mitochondrial inner membrane.</text>
</comment>
<dbReference type="AlphaFoldDB" id="A0A812I196"/>
<proteinExistence type="inferred from homology"/>
<dbReference type="InterPro" id="IPR023214">
    <property type="entry name" value="HAD_sf"/>
</dbReference>
<dbReference type="InterPro" id="IPR050365">
    <property type="entry name" value="TIM50"/>
</dbReference>
<comment type="subcellular location">
    <subcellularLocation>
        <location evidence="1">Mitochondrion inner membrane</location>
        <topology evidence="1">Single-pass membrane protein</topology>
    </subcellularLocation>
</comment>
<name>A0A812I196_9DINO</name>
<dbReference type="PROSITE" id="PS50969">
    <property type="entry name" value="FCP1"/>
    <property type="match status" value="1"/>
</dbReference>
<protein>
    <recommendedName>
        <fullName evidence="1">Mitochondrial import inner membrane translocase subunit TIM50</fullName>
    </recommendedName>
</protein>
<comment type="subunit">
    <text evidence="1">Component of the TIM23 complex.</text>
</comment>
<keyword evidence="4" id="KW-1185">Reference proteome</keyword>
<keyword evidence="1" id="KW-0809">Transit peptide</keyword>
<feature type="domain" description="FCP1 homology" evidence="2">
    <location>
        <begin position="181"/>
        <end position="363"/>
    </location>
</feature>
<sequence length="382" mass="42606">MGKSRPVRVVFLDVDGVVNSAAEVAAGPDYIPVLTGGLWLERNLLLRFRDLLHYGQAHVVISSSWRREAAAVKALREACADIGVASWRFIGQTPEMRAASKTAAGRRLAEILHWLAWQRLRLGVQQWVALDDMDLASCCPPHLQPHLVRTDFRTGLQPAQVGEALAVLGCAQSLCPHVPRAPRQRKGIVLDVDGTLIDSLNVCRPWGSSPAFAEPTHIHEEHIAVFARPNLPKFLDFCFERFAGVGIWTASDASWCEMAVAEVLSRHRDWCFCWSQQHCSEHSRDRDGTELPPTCKRLRKVWKSGTRRCRGFCRESTIMVEDTASNCYFNRGNAVIVPTFDASDGSAAADDALLKLMQYLEAEVLPASDVRRRQPWSGLLES</sequence>
<dbReference type="PANTHER" id="PTHR12210">
    <property type="entry name" value="DULLARD PROTEIN PHOSPHATASE"/>
    <property type="match status" value="1"/>
</dbReference>
<dbReference type="EMBL" id="CAJNDS010000135">
    <property type="protein sequence ID" value="CAE6968601.1"/>
    <property type="molecule type" value="Genomic_DNA"/>
</dbReference>
<dbReference type="GO" id="GO:0005744">
    <property type="term" value="C:TIM23 mitochondrial import inner membrane translocase complex"/>
    <property type="evidence" value="ECO:0007669"/>
    <property type="project" value="UniProtKB-UniRule"/>
</dbReference>
<dbReference type="Gene3D" id="3.40.50.1000">
    <property type="entry name" value="HAD superfamily/HAD-like"/>
    <property type="match status" value="1"/>
</dbReference>
<evidence type="ECO:0000256" key="1">
    <source>
        <dbReference type="RuleBase" id="RU365079"/>
    </source>
</evidence>
<reference evidence="3" key="1">
    <citation type="submission" date="2021-02" db="EMBL/GenBank/DDBJ databases">
        <authorList>
            <person name="Dougan E. K."/>
            <person name="Rhodes N."/>
            <person name="Thang M."/>
            <person name="Chan C."/>
        </authorList>
    </citation>
    <scope>NUCLEOTIDE SEQUENCE</scope>
</reference>
<dbReference type="Pfam" id="PF18143">
    <property type="entry name" value="HAD_SAK_2"/>
    <property type="match status" value="1"/>
</dbReference>
<dbReference type="InterPro" id="IPR036412">
    <property type="entry name" value="HAD-like_sf"/>
</dbReference>
<organism evidence="3 4">
    <name type="scientific">Symbiodinium natans</name>
    <dbReference type="NCBI Taxonomy" id="878477"/>
    <lineage>
        <taxon>Eukaryota</taxon>
        <taxon>Sar</taxon>
        <taxon>Alveolata</taxon>
        <taxon>Dinophyceae</taxon>
        <taxon>Suessiales</taxon>
        <taxon>Symbiodiniaceae</taxon>
        <taxon>Symbiodinium</taxon>
    </lineage>
</organism>
<dbReference type="InterPro" id="IPR004274">
    <property type="entry name" value="FCP1_dom"/>
</dbReference>
<comment type="similarity">
    <text evidence="1">Belongs to the TIM50 family.</text>
</comment>
<dbReference type="Pfam" id="PF03031">
    <property type="entry name" value="NIF"/>
    <property type="match status" value="1"/>
</dbReference>
<dbReference type="OrthoDB" id="410307at2759"/>
<keyword evidence="1" id="KW-0496">Mitochondrion</keyword>
<accession>A0A812I196</accession>
<dbReference type="SMART" id="SM00577">
    <property type="entry name" value="CPDc"/>
    <property type="match status" value="1"/>
</dbReference>
<evidence type="ECO:0000259" key="2">
    <source>
        <dbReference type="PROSITE" id="PS50969"/>
    </source>
</evidence>
<dbReference type="Proteomes" id="UP000604046">
    <property type="component" value="Unassembled WGS sequence"/>
</dbReference>
<keyword evidence="1" id="KW-0653">Protein transport</keyword>